<comment type="caution">
    <text evidence="2">The sequence shown here is derived from an EMBL/GenBank/DDBJ whole genome shotgun (WGS) entry which is preliminary data.</text>
</comment>
<organism evidence="2 3">
    <name type="scientific">Streptomyces luteosporeus</name>
    <dbReference type="NCBI Taxonomy" id="173856"/>
    <lineage>
        <taxon>Bacteria</taxon>
        <taxon>Bacillati</taxon>
        <taxon>Actinomycetota</taxon>
        <taxon>Actinomycetes</taxon>
        <taxon>Kitasatosporales</taxon>
        <taxon>Streptomycetaceae</taxon>
        <taxon>Streptomyces</taxon>
    </lineage>
</organism>
<sequence length="58" mass="6124">MGAKECVAAVRGLAAAPVPEAAFPLGGSGYFRLAVGDWRVLYHVDEKVVRVLNIGRAV</sequence>
<reference evidence="2 3" key="1">
    <citation type="journal article" date="2019" name="Int. J. Syst. Evol. Microbiol.">
        <title>The Global Catalogue of Microorganisms (GCM) 10K type strain sequencing project: providing services to taxonomists for standard genome sequencing and annotation.</title>
        <authorList>
            <consortium name="The Broad Institute Genomics Platform"/>
            <consortium name="The Broad Institute Genome Sequencing Center for Infectious Disease"/>
            <person name="Wu L."/>
            <person name="Ma J."/>
        </authorList>
    </citation>
    <scope>NUCLEOTIDE SEQUENCE [LARGE SCALE GENOMIC DNA]</scope>
    <source>
        <strain evidence="2 3">JCM 4542</strain>
    </source>
</reference>
<dbReference type="SUPFAM" id="SSF143011">
    <property type="entry name" value="RelE-like"/>
    <property type="match status" value="1"/>
</dbReference>
<name>A0ABN3TK55_9ACTN</name>
<dbReference type="InterPro" id="IPR007712">
    <property type="entry name" value="RelE/ParE_toxin"/>
</dbReference>
<evidence type="ECO:0000313" key="2">
    <source>
        <dbReference type="EMBL" id="GAA2708246.1"/>
    </source>
</evidence>
<dbReference type="Proteomes" id="UP001500886">
    <property type="component" value="Unassembled WGS sequence"/>
</dbReference>
<dbReference type="Pfam" id="PF05016">
    <property type="entry name" value="ParE_toxin"/>
    <property type="match status" value="1"/>
</dbReference>
<dbReference type="InterPro" id="IPR035093">
    <property type="entry name" value="RelE/ParE_toxin_dom_sf"/>
</dbReference>
<evidence type="ECO:0000256" key="1">
    <source>
        <dbReference type="ARBA" id="ARBA00022649"/>
    </source>
</evidence>
<dbReference type="Gene3D" id="3.30.2310.20">
    <property type="entry name" value="RelE-like"/>
    <property type="match status" value="1"/>
</dbReference>
<evidence type="ECO:0008006" key="4">
    <source>
        <dbReference type="Google" id="ProtNLM"/>
    </source>
</evidence>
<protein>
    <recommendedName>
        <fullName evidence="4">Type II toxin-antitoxin system RelE/ParE family toxin</fullName>
    </recommendedName>
</protein>
<evidence type="ECO:0000313" key="3">
    <source>
        <dbReference type="Proteomes" id="UP001500886"/>
    </source>
</evidence>
<keyword evidence="3" id="KW-1185">Reference proteome</keyword>
<proteinExistence type="predicted"/>
<dbReference type="EMBL" id="BAAASL010000001">
    <property type="protein sequence ID" value="GAA2708246.1"/>
    <property type="molecule type" value="Genomic_DNA"/>
</dbReference>
<keyword evidence="1" id="KW-1277">Toxin-antitoxin system</keyword>
<gene>
    <name evidence="2" type="ORF">GCM10010315_04320</name>
</gene>
<accession>A0ABN3TK55</accession>